<evidence type="ECO:0000256" key="2">
    <source>
        <dbReference type="ARBA" id="ARBA00022729"/>
    </source>
</evidence>
<evidence type="ECO:0000313" key="5">
    <source>
        <dbReference type="Proteomes" id="UP000004095"/>
    </source>
</evidence>
<comment type="caution">
    <text evidence="4">The sequence shown here is derived from an EMBL/GenBank/DDBJ whole genome shotgun (WGS) entry which is preliminary data.</text>
</comment>
<sequence>MKTLYITNLIILVGIIGYLAWKPTHTPTIAYVRSAYLVEKYLGVKEAQRHYQKKLASWQVSSDTLQHKLQATLKFYQNQQATLSEAQRKQLMVEIQRRRADLDRYQLNMQTKVKEEEGRLFGGALKQINSFVEQYAKDKGYEIVLGTTESGNLMYASHAYDITDEVLTALNKNYQQ</sequence>
<name>A2A012_MICM2</name>
<dbReference type="EMBL" id="AAWS01000087">
    <property type="protein sequence ID" value="EAY24030.1"/>
    <property type="molecule type" value="Genomic_DNA"/>
</dbReference>
<proteinExistence type="inferred from homology"/>
<keyword evidence="5" id="KW-1185">Reference proteome</keyword>
<organism evidence="4 5">
    <name type="scientific">Microscilla marina ATCC 23134</name>
    <dbReference type="NCBI Taxonomy" id="313606"/>
    <lineage>
        <taxon>Bacteria</taxon>
        <taxon>Pseudomonadati</taxon>
        <taxon>Bacteroidota</taxon>
        <taxon>Cytophagia</taxon>
        <taxon>Cytophagales</taxon>
        <taxon>Microscillaceae</taxon>
        <taxon>Microscilla</taxon>
    </lineage>
</organism>
<dbReference type="Pfam" id="PF03938">
    <property type="entry name" value="OmpH"/>
    <property type="match status" value="1"/>
</dbReference>
<dbReference type="SMART" id="SM00935">
    <property type="entry name" value="OmpH"/>
    <property type="match status" value="1"/>
</dbReference>
<feature type="transmembrane region" description="Helical" evidence="3">
    <location>
        <begin position="5"/>
        <end position="21"/>
    </location>
</feature>
<dbReference type="Proteomes" id="UP000004095">
    <property type="component" value="Unassembled WGS sequence"/>
</dbReference>
<dbReference type="GO" id="GO:0005829">
    <property type="term" value="C:cytosol"/>
    <property type="evidence" value="ECO:0007669"/>
    <property type="project" value="TreeGrafter"/>
</dbReference>
<evidence type="ECO:0000313" key="4">
    <source>
        <dbReference type="EMBL" id="EAY24030.1"/>
    </source>
</evidence>
<keyword evidence="2" id="KW-0732">Signal</keyword>
<comment type="similarity">
    <text evidence="1">Belongs to the Skp family.</text>
</comment>
<keyword evidence="3" id="KW-1133">Transmembrane helix</keyword>
<accession>A2A012</accession>
<evidence type="ECO:0008006" key="6">
    <source>
        <dbReference type="Google" id="ProtNLM"/>
    </source>
</evidence>
<dbReference type="GO" id="GO:0051082">
    <property type="term" value="F:unfolded protein binding"/>
    <property type="evidence" value="ECO:0007669"/>
    <property type="project" value="InterPro"/>
</dbReference>
<dbReference type="eggNOG" id="COG2825">
    <property type="taxonomic scope" value="Bacteria"/>
</dbReference>
<keyword evidence="3" id="KW-0472">Membrane</keyword>
<evidence type="ECO:0000256" key="1">
    <source>
        <dbReference type="ARBA" id="ARBA00009091"/>
    </source>
</evidence>
<dbReference type="Gene3D" id="3.30.910.20">
    <property type="entry name" value="Skp domain"/>
    <property type="match status" value="1"/>
</dbReference>
<dbReference type="InterPro" id="IPR005632">
    <property type="entry name" value="Chaperone_Skp"/>
</dbReference>
<dbReference type="PANTHER" id="PTHR35089:SF1">
    <property type="entry name" value="CHAPERONE PROTEIN SKP"/>
    <property type="match status" value="1"/>
</dbReference>
<dbReference type="OrthoDB" id="1145062at2"/>
<dbReference type="GO" id="GO:0050821">
    <property type="term" value="P:protein stabilization"/>
    <property type="evidence" value="ECO:0007669"/>
    <property type="project" value="TreeGrafter"/>
</dbReference>
<dbReference type="RefSeq" id="WP_002705648.1">
    <property type="nucleotide sequence ID" value="NZ_AAWS01000087.1"/>
</dbReference>
<keyword evidence="3" id="KW-0812">Transmembrane</keyword>
<dbReference type="InterPro" id="IPR024930">
    <property type="entry name" value="Skp_dom_sf"/>
</dbReference>
<dbReference type="SUPFAM" id="SSF111384">
    <property type="entry name" value="OmpH-like"/>
    <property type="match status" value="1"/>
</dbReference>
<dbReference type="PANTHER" id="PTHR35089">
    <property type="entry name" value="CHAPERONE PROTEIN SKP"/>
    <property type="match status" value="1"/>
</dbReference>
<evidence type="ECO:0000256" key="3">
    <source>
        <dbReference type="SAM" id="Phobius"/>
    </source>
</evidence>
<gene>
    <name evidence="4" type="ORF">M23134_03328</name>
</gene>
<reference evidence="4 5" key="1">
    <citation type="submission" date="2007-01" db="EMBL/GenBank/DDBJ databases">
        <authorList>
            <person name="Haygood M."/>
            <person name="Podell S."/>
            <person name="Anderson C."/>
            <person name="Hopkinson B."/>
            <person name="Roe K."/>
            <person name="Barbeau K."/>
            <person name="Gaasterland T."/>
            <person name="Ferriera S."/>
            <person name="Johnson J."/>
            <person name="Kravitz S."/>
            <person name="Beeson K."/>
            <person name="Sutton G."/>
            <person name="Rogers Y.-H."/>
            <person name="Friedman R."/>
            <person name="Frazier M."/>
            <person name="Venter J.C."/>
        </authorList>
    </citation>
    <scope>NUCLEOTIDE SEQUENCE [LARGE SCALE GENOMIC DNA]</scope>
    <source>
        <strain evidence="4 5">ATCC 23134</strain>
    </source>
</reference>
<protein>
    <recommendedName>
        <fullName evidence="6">OmpH family outer membrane protein</fullName>
    </recommendedName>
</protein>
<dbReference type="AlphaFoldDB" id="A2A012"/>